<reference evidence="1 2" key="1">
    <citation type="submission" date="2019-04" db="EMBL/GenBank/DDBJ databases">
        <title>Bacillus sediminilitoris sp. nov., isolated from a tidal flat sediment on the East China Sea.</title>
        <authorList>
            <person name="Wei Y."/>
            <person name="Mao H."/>
            <person name="Fang J."/>
        </authorList>
    </citation>
    <scope>NUCLEOTIDE SEQUENCE [LARGE SCALE GENOMIC DNA]</scope>
    <source>
        <strain evidence="1 2">DSL-17</strain>
    </source>
</reference>
<evidence type="ECO:0000313" key="1">
    <source>
        <dbReference type="EMBL" id="THF81473.1"/>
    </source>
</evidence>
<dbReference type="InterPro" id="IPR007833">
    <property type="entry name" value="Capsule_polysaccharide_synth"/>
</dbReference>
<dbReference type="CDD" id="cd16439">
    <property type="entry name" value="beta_Kdo_transferase_KpsC_2"/>
    <property type="match status" value="1"/>
</dbReference>
<dbReference type="GO" id="GO:0015774">
    <property type="term" value="P:polysaccharide transport"/>
    <property type="evidence" value="ECO:0007669"/>
    <property type="project" value="InterPro"/>
</dbReference>
<dbReference type="Pfam" id="PF05159">
    <property type="entry name" value="Capsule_synth"/>
    <property type="match status" value="2"/>
</dbReference>
<dbReference type="GO" id="GO:0000271">
    <property type="term" value="P:polysaccharide biosynthetic process"/>
    <property type="evidence" value="ECO:0007669"/>
    <property type="project" value="InterPro"/>
</dbReference>
<dbReference type="AlphaFoldDB" id="A0A4S4C1E7"/>
<organism evidence="1 2">
    <name type="scientific">Metabacillus sediminilitoris</name>
    <dbReference type="NCBI Taxonomy" id="2567941"/>
    <lineage>
        <taxon>Bacteria</taxon>
        <taxon>Bacillati</taxon>
        <taxon>Bacillota</taxon>
        <taxon>Bacilli</taxon>
        <taxon>Bacillales</taxon>
        <taxon>Bacillaceae</taxon>
        <taxon>Metabacillus</taxon>
    </lineage>
</organism>
<protein>
    <submittedName>
        <fullName evidence="1">Capsular polysaccharide biosynthesis protein</fullName>
    </submittedName>
</protein>
<comment type="caution">
    <text evidence="1">The sequence shown here is derived from an EMBL/GenBank/DDBJ whole genome shotgun (WGS) entry which is preliminary data.</text>
</comment>
<dbReference type="Proteomes" id="UP000310334">
    <property type="component" value="Unassembled WGS sequence"/>
</dbReference>
<gene>
    <name evidence="1" type="ORF">E6W99_06080</name>
</gene>
<dbReference type="RefSeq" id="WP_136352309.1">
    <property type="nucleotide sequence ID" value="NZ_CP046266.1"/>
</dbReference>
<evidence type="ECO:0000313" key="2">
    <source>
        <dbReference type="Proteomes" id="UP000310334"/>
    </source>
</evidence>
<name>A0A4S4C1E7_9BACI</name>
<sequence length="657" mass="75996">MIGVFCPKEQRIPFLDSFFQERITYQPRKYINQLTGITAYGNEFYIQQGIKLAEKNNLPFYTIQQGLSCQFMNADQLFDFEYSLIIDQDMSIRNNEDSSQLNDLIHTADVKGDLLERAKEAFDYIIRDNANENGSIILVDEKKSLDIQKEAAFSKMVDMVMKSYPLNTITIISTFEGEGYLKELCQNENIRIITSAVEAEELLYQAKKVFVVESFEGFKALLLNKEVHCYGLPFYSGLGLTTDDMKSSSTKKGRTLLELFTIFFYIYEKQINPLTGMPTDLNDIIKIIEDKKRNQLVPKEKKIYCFGIQPWKRGFVRPFAKTPFNTIYFPKTVHEVHEQFDQESELLVWGHKEPEDVRELADKWNKPVMRIEDGFIRSVGLGTNVTLPWSLALDHKGIYYNPQEASELENILNSQLFTDKMLDDAREIRRKIVENQLTKYNSEPIESLHLPSEGKKVILVPGQVEDDASIRYGCTDIKTNTDLLNSVREQNPDAYIIYKPHPDIVSRNRQGEVTSDFITDACDHIEVDASIISCIEFADEIHTMTSLTGFDALLRDKTVYTYGSPFYAGWGLTYDRHKVNRRKRTLTLDELIAGALLVYPTYYDWENEIRVSCDTVVNKLIEKRNKYFENGEVKNKIKIPNRLKKVGFLLKEIIQNH</sequence>
<keyword evidence="2" id="KW-1185">Reference proteome</keyword>
<accession>A0A4S4C1E7</accession>
<dbReference type="OrthoDB" id="543755at2"/>
<proteinExistence type="predicted"/>
<dbReference type="EMBL" id="SSNT01000004">
    <property type="protein sequence ID" value="THF81473.1"/>
    <property type="molecule type" value="Genomic_DNA"/>
</dbReference>